<comment type="similarity">
    <text evidence="2 10">Belongs to the disproportionating enzyme family.</text>
</comment>
<dbReference type="InterPro" id="IPR017853">
    <property type="entry name" value="GH"/>
</dbReference>
<dbReference type="STRING" id="1111454.HMPREF1250_2088"/>
<dbReference type="EC" id="2.4.1.25" evidence="3 10"/>
<evidence type="ECO:0000256" key="1">
    <source>
        <dbReference type="ARBA" id="ARBA00000439"/>
    </source>
</evidence>
<dbReference type="Proteomes" id="UP000017090">
    <property type="component" value="Unassembled WGS sequence"/>
</dbReference>
<evidence type="ECO:0000256" key="4">
    <source>
        <dbReference type="ARBA" id="ARBA00020295"/>
    </source>
</evidence>
<evidence type="ECO:0000259" key="11">
    <source>
        <dbReference type="SMART" id="SM00642"/>
    </source>
</evidence>
<evidence type="ECO:0000313" key="12">
    <source>
        <dbReference type="EMBL" id="ERT61765.1"/>
    </source>
</evidence>
<dbReference type="InterPro" id="IPR013783">
    <property type="entry name" value="Ig-like_fold"/>
</dbReference>
<dbReference type="EMBL" id="AWXA01000008">
    <property type="protein sequence ID" value="ERT61765.1"/>
    <property type="molecule type" value="Genomic_DNA"/>
</dbReference>
<gene>
    <name evidence="12" type="primary">malQ</name>
    <name evidence="12" type="ORF">HMPREF1250_2088</name>
</gene>
<dbReference type="PANTHER" id="PTHR32438">
    <property type="entry name" value="4-ALPHA-GLUCANOTRANSFERASE DPE1, CHLOROPLASTIC/AMYLOPLASTIC"/>
    <property type="match status" value="1"/>
</dbReference>
<evidence type="ECO:0000256" key="5">
    <source>
        <dbReference type="ARBA" id="ARBA00022676"/>
    </source>
</evidence>
<comment type="catalytic activity">
    <reaction evidence="1 10">
        <text>Transfers a segment of a (1-&gt;4)-alpha-D-glucan to a new position in an acceptor, which may be glucose or a (1-&gt;4)-alpha-D-glucan.</text>
        <dbReference type="EC" id="2.4.1.25"/>
    </reaction>
</comment>
<keyword evidence="7 10" id="KW-0119">Carbohydrate metabolism</keyword>
<organism evidence="12 13">
    <name type="scientific">Megasphaera vaginalis</name>
    <name type="common">ex Srinivasan et al. 2021</name>
    <dbReference type="NCBI Taxonomy" id="1111454"/>
    <lineage>
        <taxon>Bacteria</taxon>
        <taxon>Bacillati</taxon>
        <taxon>Bacillota</taxon>
        <taxon>Negativicutes</taxon>
        <taxon>Veillonellales</taxon>
        <taxon>Veillonellaceae</taxon>
        <taxon>Megasphaera</taxon>
    </lineage>
</organism>
<comment type="caution">
    <text evidence="12">The sequence shown here is derived from an EMBL/GenBank/DDBJ whole genome shotgun (WGS) entry which is preliminary data.</text>
</comment>
<dbReference type="Gene3D" id="3.90.400.10">
    <property type="entry name" value="Oligo-1,6-glucosidase, Domain 2"/>
    <property type="match status" value="1"/>
</dbReference>
<dbReference type="eggNOG" id="COG0366">
    <property type="taxonomic scope" value="Bacteria"/>
</dbReference>
<proteinExistence type="inferred from homology"/>
<dbReference type="PATRIC" id="fig|1111454.3.peg.420"/>
<dbReference type="Pfam" id="PF00128">
    <property type="entry name" value="Alpha-amylase"/>
    <property type="match status" value="1"/>
</dbReference>
<dbReference type="AlphaFoldDB" id="U7UR15"/>
<dbReference type="GO" id="GO:0004553">
    <property type="term" value="F:hydrolase activity, hydrolyzing O-glycosyl compounds"/>
    <property type="evidence" value="ECO:0007669"/>
    <property type="project" value="InterPro"/>
</dbReference>
<dbReference type="Gene3D" id="2.60.40.1180">
    <property type="entry name" value="Golgi alpha-mannosidase II"/>
    <property type="match status" value="1"/>
</dbReference>
<dbReference type="OrthoDB" id="9805159at2"/>
<accession>U7UR15</accession>
<dbReference type="InterPro" id="IPR013780">
    <property type="entry name" value="Glyco_hydro_b"/>
</dbReference>
<evidence type="ECO:0000256" key="6">
    <source>
        <dbReference type="ARBA" id="ARBA00022679"/>
    </source>
</evidence>
<dbReference type="CDD" id="cd11338">
    <property type="entry name" value="AmyAc_CMD"/>
    <property type="match status" value="1"/>
</dbReference>
<protein>
    <recommendedName>
        <fullName evidence="4 10">4-alpha-glucanotransferase</fullName>
        <ecNumber evidence="3 10">2.4.1.25</ecNumber>
    </recommendedName>
    <alternativeName>
        <fullName evidence="8 10">Amylomaltase</fullName>
    </alternativeName>
    <alternativeName>
        <fullName evidence="9 10">Disproportionating enzyme</fullName>
    </alternativeName>
</protein>
<dbReference type="Pfam" id="PF02446">
    <property type="entry name" value="Glyco_hydro_77"/>
    <property type="match status" value="1"/>
</dbReference>
<evidence type="ECO:0000313" key="13">
    <source>
        <dbReference type="Proteomes" id="UP000017090"/>
    </source>
</evidence>
<dbReference type="InterPro" id="IPR006047">
    <property type="entry name" value="GH13_cat_dom"/>
</dbReference>
<evidence type="ECO:0000256" key="8">
    <source>
        <dbReference type="ARBA" id="ARBA00031423"/>
    </source>
</evidence>
<dbReference type="SMART" id="SM00642">
    <property type="entry name" value="Aamy"/>
    <property type="match status" value="1"/>
</dbReference>
<dbReference type="SUPFAM" id="SSF51445">
    <property type="entry name" value="(Trans)glycosidases"/>
    <property type="match status" value="2"/>
</dbReference>
<dbReference type="SUPFAM" id="SSF81296">
    <property type="entry name" value="E set domains"/>
    <property type="match status" value="1"/>
</dbReference>
<dbReference type="Gene3D" id="3.20.20.80">
    <property type="entry name" value="Glycosidases"/>
    <property type="match status" value="2"/>
</dbReference>
<dbReference type="NCBIfam" id="TIGR00217">
    <property type="entry name" value="malQ"/>
    <property type="match status" value="1"/>
</dbReference>
<feature type="domain" description="Glycosyl hydrolase family 13 catalytic" evidence="11">
    <location>
        <begin position="135"/>
        <end position="526"/>
    </location>
</feature>
<dbReference type="SUPFAM" id="SSF51011">
    <property type="entry name" value="Glycosyl hydrolase domain"/>
    <property type="match status" value="1"/>
</dbReference>
<dbReference type="NCBIfam" id="NF011080">
    <property type="entry name" value="PRK14508.1-3"/>
    <property type="match status" value="1"/>
</dbReference>
<sequence>MNTFFYHDSWNSGCRHPFGAVPTAGRVRIRLEAKGGETATVTLRLWQSNGGEKLVPMAFDGSGYGCMLTVPERGCLLWYYFVIEAGGDRFYYGNNRDNLGGVGELRKEPPPSYQITVYDRQMKTPDWFKNTIVYQIFPDRFCRGHDPAVRLQGKKGAVIHSDWHDRPYYCKDEKGAIVYYDFFGGNLAGMEEKLTYLQELGIGAIYLNPVFESASNHRYGTGDYYNIDPFLGTNEGFAAFCAAAGAKGIRIILDGVFSHTGADSRYFNRFGTYESVGAFQSQASPYYDWYRFKNYPDEYESWWGVDDLPNVNETAPSYLDFIIRNDDSVLKHWLRQGVSGWRLDVIDELPETFLRDFYKTLKATDPEAVLIGEVWEDASNKISYGEQREYLCGYDIDSAMNYVLRRMFIDFVNGVRNAAETAAQYMHLTENYPPEHTYAMLNLIGSHDVERILSVLGGTETDTAVAKKKLRLLSAWQMTLPGVPSIYYGDEAGLLGGKDPDNRRTYPWGQEDAELLSWTKTLTALRNDLACLRTGRYLPLYGTGDVLVYARAIEGGRDVFGNIAADGLCVVALNRSTREEHTVTVHTDGLIGGTLRSLTGADLIVETVNGAFTLTLAPLSAVILRGEESRRKRCGVLLQPTSLPAICGSGTLGQEAFAFVDFLAAGKQSVWQILPLTPPLDGDSPYFSRSAFAVNERLISLEVLRDWGWISSRDLAAFYERAAGGGDVQAAKDGLLQTLPALSALSGERRDVETFCEANAYWLDDYAVFVAVADHFGTTDWTQWPDDIRRHQAAAVKYWSGKLHAGVARVRLLQYAVHRQWADVHRYARQKGIVVLGDMPMFVAHDSADCWAHQEFFQLAENGRPAAVAGVPPDYFSADGQLWGNPLYDYEKMAADGYEWWVRRFAKALADVDEIRVDHFRGFAAYWSVPAGAKTAAAGKWRTGPGGHLFAAVRQRLGDLPLVAEDLGSITDDVCRLKNELALPGMRVLHFHGKERTDRRFSFDTEARCLAYTGTHDNNTTLGWYHDDLDENGRRRLREALGCAADVTDDALMDAILAYLYSRRAETVIVPLQDILSLGSEARMNRPGIVGGNWCWQLASAMAYRPYSGKLAALAYRYGRVNAED</sequence>
<keyword evidence="13" id="KW-1185">Reference proteome</keyword>
<dbReference type="RefSeq" id="WP_023053055.1">
    <property type="nucleotide sequence ID" value="NZ_AWXA01000008.1"/>
</dbReference>
<dbReference type="PANTHER" id="PTHR32438:SF5">
    <property type="entry name" value="4-ALPHA-GLUCANOTRANSFERASE DPE1, CHLOROPLASTIC_AMYLOPLASTIC"/>
    <property type="match status" value="1"/>
</dbReference>
<dbReference type="Gene3D" id="2.60.40.10">
    <property type="entry name" value="Immunoglobulins"/>
    <property type="match status" value="1"/>
</dbReference>
<evidence type="ECO:0000256" key="2">
    <source>
        <dbReference type="ARBA" id="ARBA00005684"/>
    </source>
</evidence>
<dbReference type="InterPro" id="IPR014756">
    <property type="entry name" value="Ig_E-set"/>
</dbReference>
<dbReference type="eggNOG" id="COG3280">
    <property type="taxonomic scope" value="Bacteria"/>
</dbReference>
<evidence type="ECO:0000256" key="7">
    <source>
        <dbReference type="ARBA" id="ARBA00023277"/>
    </source>
</evidence>
<evidence type="ECO:0000256" key="10">
    <source>
        <dbReference type="RuleBase" id="RU361207"/>
    </source>
</evidence>
<keyword evidence="5 10" id="KW-0328">Glycosyltransferase</keyword>
<dbReference type="GO" id="GO:0004134">
    <property type="term" value="F:4-alpha-glucanotransferase activity"/>
    <property type="evidence" value="ECO:0007669"/>
    <property type="project" value="UniProtKB-EC"/>
</dbReference>
<dbReference type="InterPro" id="IPR003385">
    <property type="entry name" value="Glyco_hydro_77"/>
</dbReference>
<evidence type="ECO:0000256" key="9">
    <source>
        <dbReference type="ARBA" id="ARBA00031501"/>
    </source>
</evidence>
<name>U7UR15_9FIRM</name>
<dbReference type="CDD" id="cd02857">
    <property type="entry name" value="E_set_CDase_PDE_N"/>
    <property type="match status" value="1"/>
</dbReference>
<reference evidence="12 13" key="1">
    <citation type="submission" date="2013-09" db="EMBL/GenBank/DDBJ databases">
        <authorList>
            <person name="Durkin A.S."/>
            <person name="Haft D.R."/>
            <person name="McCorrison J."/>
            <person name="Torralba M."/>
            <person name="Gillis M."/>
            <person name="Haft D.H."/>
            <person name="Methe B."/>
            <person name="Sutton G."/>
            <person name="Nelson K.E."/>
        </authorList>
    </citation>
    <scope>NUCLEOTIDE SEQUENCE [LARGE SCALE GENOMIC DNA]</scope>
    <source>
        <strain evidence="12 13">BV3C16-1</strain>
    </source>
</reference>
<dbReference type="InterPro" id="IPR004185">
    <property type="entry name" value="Glyco_hydro_13_lg-like_dom"/>
</dbReference>
<dbReference type="InterPro" id="IPR045857">
    <property type="entry name" value="O16G_dom_2"/>
</dbReference>
<keyword evidence="6 10" id="KW-0808">Transferase</keyword>
<dbReference type="eggNOG" id="COG1640">
    <property type="taxonomic scope" value="Bacteria"/>
</dbReference>
<evidence type="ECO:0000256" key="3">
    <source>
        <dbReference type="ARBA" id="ARBA00012560"/>
    </source>
</evidence>
<dbReference type="GO" id="GO:0005975">
    <property type="term" value="P:carbohydrate metabolic process"/>
    <property type="evidence" value="ECO:0007669"/>
    <property type="project" value="InterPro"/>
</dbReference>